<dbReference type="InterPro" id="IPR005733">
    <property type="entry name" value="TopoI_bac-type"/>
</dbReference>
<dbReference type="SUPFAM" id="SSF56712">
    <property type="entry name" value="Prokaryotic type I DNA topoisomerase"/>
    <property type="match status" value="1"/>
</dbReference>
<dbReference type="Gene3D" id="1.10.290.10">
    <property type="entry name" value="Topoisomerase I, domain 4"/>
    <property type="match status" value="1"/>
</dbReference>
<dbReference type="InterPro" id="IPR013497">
    <property type="entry name" value="Topo_IA_cen"/>
</dbReference>
<dbReference type="InterPro" id="IPR003601">
    <property type="entry name" value="Topo_IA_2"/>
</dbReference>
<gene>
    <name evidence="8 12" type="primary">topA</name>
    <name evidence="12" type="ORF">Pan241w_11860</name>
</gene>
<keyword evidence="5 8" id="KW-0799">Topoisomerase</keyword>
<dbReference type="HAMAP" id="MF_00952">
    <property type="entry name" value="Topoisom_1_prok"/>
    <property type="match status" value="1"/>
</dbReference>
<keyword evidence="3" id="KW-0479">Metal-binding</keyword>
<comment type="caution">
    <text evidence="8">Lacks conserved residue(s) required for the propagation of feature annotation.</text>
</comment>
<comment type="catalytic activity">
    <reaction evidence="1 8">
        <text>ATP-independent breakage of single-stranded DNA, followed by passage and rejoining.</text>
        <dbReference type="EC" id="5.6.2.1"/>
    </reaction>
</comment>
<dbReference type="PROSITE" id="PS00396">
    <property type="entry name" value="TOPO_IA_1"/>
    <property type="match status" value="1"/>
</dbReference>
<dbReference type="InterPro" id="IPR013825">
    <property type="entry name" value="Topo_IA_cen_sub2"/>
</dbReference>
<dbReference type="Proteomes" id="UP000317171">
    <property type="component" value="Chromosome"/>
</dbReference>
<dbReference type="RefSeq" id="WP_198000345.1">
    <property type="nucleotide sequence ID" value="NZ_CP036269.1"/>
</dbReference>
<feature type="domain" description="Toprim" evidence="10">
    <location>
        <begin position="7"/>
        <end position="132"/>
    </location>
</feature>
<dbReference type="EMBL" id="CP036269">
    <property type="protein sequence ID" value="QDT41126.1"/>
    <property type="molecule type" value="Genomic_DNA"/>
</dbReference>
<organism evidence="12 13">
    <name type="scientific">Gimesia alba</name>
    <dbReference type="NCBI Taxonomy" id="2527973"/>
    <lineage>
        <taxon>Bacteria</taxon>
        <taxon>Pseudomonadati</taxon>
        <taxon>Planctomycetota</taxon>
        <taxon>Planctomycetia</taxon>
        <taxon>Planctomycetales</taxon>
        <taxon>Planctomycetaceae</taxon>
        <taxon>Gimesia</taxon>
    </lineage>
</organism>
<dbReference type="InterPro" id="IPR034149">
    <property type="entry name" value="TOPRIM_TopoI"/>
</dbReference>
<evidence type="ECO:0000256" key="7">
    <source>
        <dbReference type="ARBA" id="ARBA00023235"/>
    </source>
</evidence>
<dbReference type="Gene3D" id="1.10.460.10">
    <property type="entry name" value="Topoisomerase I, domain 2"/>
    <property type="match status" value="1"/>
</dbReference>
<evidence type="ECO:0000313" key="13">
    <source>
        <dbReference type="Proteomes" id="UP000317171"/>
    </source>
</evidence>
<dbReference type="PROSITE" id="PS52039">
    <property type="entry name" value="TOPO_IA_2"/>
    <property type="match status" value="1"/>
</dbReference>
<feature type="site" description="Interaction with DNA" evidence="8">
    <location>
        <position position="522"/>
    </location>
</feature>
<feature type="region of interest" description="Disordered" evidence="9">
    <location>
        <begin position="846"/>
        <end position="904"/>
    </location>
</feature>
<dbReference type="Gene3D" id="3.40.50.140">
    <property type="match status" value="1"/>
</dbReference>
<dbReference type="InterPro" id="IPR028612">
    <property type="entry name" value="Topoisom_1_IA"/>
</dbReference>
<evidence type="ECO:0000256" key="2">
    <source>
        <dbReference type="ARBA" id="ARBA00009446"/>
    </source>
</evidence>
<evidence type="ECO:0000259" key="11">
    <source>
        <dbReference type="PROSITE" id="PS52039"/>
    </source>
</evidence>
<keyword evidence="4" id="KW-0460">Magnesium</keyword>
<dbReference type="SMART" id="SM00493">
    <property type="entry name" value="TOPRIM"/>
    <property type="match status" value="1"/>
</dbReference>
<keyword evidence="7 8" id="KW-0413">Isomerase</keyword>
<dbReference type="InterPro" id="IPR013824">
    <property type="entry name" value="Topo_IA_cen_sub1"/>
</dbReference>
<evidence type="ECO:0000256" key="9">
    <source>
        <dbReference type="SAM" id="MobiDB-lite"/>
    </source>
</evidence>
<name>A0A517RB67_9PLAN</name>
<feature type="site" description="Interaction with DNA" evidence="8">
    <location>
        <position position="161"/>
    </location>
</feature>
<comment type="function">
    <text evidence="8">Releases the supercoiling and torsional tension of DNA, which is introduced during the DNA replication and transcription, by transiently cleaving and rejoining one strand of the DNA duplex. Introduces a single-strand break via transesterification at a target site in duplex DNA. The scissile phosphodiester is attacked by the catalytic tyrosine of the enzyme, resulting in the formation of a DNA-(5'-phosphotyrosyl)-enzyme intermediate and the expulsion of a 3'-OH DNA strand. The free DNA strand then undergoes passage around the unbroken strand, thus removing DNA supercoils. Finally, in the religation step, the DNA 3'-OH attacks the covalent intermediate to expel the active-site tyrosine and restore the DNA phosphodiester backbone.</text>
</comment>
<proteinExistence type="inferred from homology"/>
<dbReference type="SMART" id="SM00437">
    <property type="entry name" value="TOP1Ac"/>
    <property type="match status" value="1"/>
</dbReference>
<dbReference type="PANTHER" id="PTHR42785">
    <property type="entry name" value="DNA TOPOISOMERASE, TYPE IA, CORE"/>
    <property type="match status" value="1"/>
</dbReference>
<dbReference type="InterPro" id="IPR013826">
    <property type="entry name" value="Topo_IA_cen_sub3"/>
</dbReference>
<dbReference type="AlphaFoldDB" id="A0A517RB67"/>
<evidence type="ECO:0000256" key="3">
    <source>
        <dbReference type="ARBA" id="ARBA00022723"/>
    </source>
</evidence>
<feature type="site" description="Interaction with DNA" evidence="8">
    <location>
        <position position="173"/>
    </location>
</feature>
<dbReference type="Pfam" id="PF01131">
    <property type="entry name" value="Topoisom_bac"/>
    <property type="match status" value="1"/>
</dbReference>
<dbReference type="InterPro" id="IPR000380">
    <property type="entry name" value="Topo_IA"/>
</dbReference>
<sequence>MAKKKLKALVIVESPAKAKKIGSYLGSKYKVLASMGHVRDLPTKASDVPSEFKKKHKWATLGVNVESEFEPYYLVPKEKKKTVKELKDALKDAEELILATDEDREGESIGWHLTELLKPKVPVKRMVFSEITEEAIQEAIANPRELDLNLVSAQETRRVLDRLYGFTLSPLLWKKIARGLSAGRVQSVAVRILVQRELERLAFKSGTYWDLKAQLKTDAGAEFESMLSTVGGKKVASGKDFDESTGKLKEGANVLLLNEQQADDLLERVKKSDWKVTSVEQRLQSRKPPAPFTTSTLQQEGNRKLNMSARETMQVAQRLYEDGHITYMRTDSVNLSNEAVSASRQRIEDLYGKDYLYPEIRRFDTKSKGAQEAHEAIRPAGKQMKTAEEIGLKGQQAKLYSMIWKRTMATQMEEAKLRFQTVTITAADAEFRATGRHVEFPGFFRAYVEGSDDPEAALDDSESMLPPLEENQALEASQVEPLKHETKPPARYTEASIVRKLESEGVGRPSTYASIIGTIQDRGYVKKSGSQLVPTFTALAVTRLLEKFFPNLVDLQFTAAMEQELDDIAVGEGDRLPYLNQFYRGKEGLDEQVKSKEETIDAREICTLDLEGIESAVRVGRYGPYVSDESEEEPVSASIPDDIAPADLTNELAQKLIRLKSEGPKSLGMHPEENTPIYKLHGPFGPYLQLGDVIEDGPKPKRVSIPKNVDPDSIDFELALKYLSLPRFLGEHPETGKKVNAGIGRFGPYVLHDKVYKSLGKEDDILTIGLDRAVELLKQARKRSAPTPIRDLGKHPEDEEQVAIFDGRYGPYVKHGKINATIPKGYEVETVTLEQALEWIEAKAAKKGTKKAAGKKKAAKKTTKKAAAKKKTTKKAATKKTAAKKTAKKKTAKKKTAKKKTAEE</sequence>
<feature type="site" description="Interaction with DNA" evidence="8">
    <location>
        <position position="329"/>
    </location>
</feature>
<reference evidence="12 13" key="1">
    <citation type="submission" date="2019-02" db="EMBL/GenBank/DDBJ databases">
        <title>Deep-cultivation of Planctomycetes and their phenomic and genomic characterization uncovers novel biology.</title>
        <authorList>
            <person name="Wiegand S."/>
            <person name="Jogler M."/>
            <person name="Boedeker C."/>
            <person name="Pinto D."/>
            <person name="Vollmers J."/>
            <person name="Rivas-Marin E."/>
            <person name="Kohn T."/>
            <person name="Peeters S.H."/>
            <person name="Heuer A."/>
            <person name="Rast P."/>
            <person name="Oberbeckmann S."/>
            <person name="Bunk B."/>
            <person name="Jeske O."/>
            <person name="Meyerdierks A."/>
            <person name="Storesund J.E."/>
            <person name="Kallscheuer N."/>
            <person name="Luecker S."/>
            <person name="Lage O.M."/>
            <person name="Pohl T."/>
            <person name="Merkel B.J."/>
            <person name="Hornburger P."/>
            <person name="Mueller R.-W."/>
            <person name="Bruemmer F."/>
            <person name="Labrenz M."/>
            <person name="Spormann A.M."/>
            <person name="Op den Camp H."/>
            <person name="Overmann J."/>
            <person name="Amann R."/>
            <person name="Jetten M.S.M."/>
            <person name="Mascher T."/>
            <person name="Medema M.H."/>
            <person name="Devos D.P."/>
            <person name="Kaster A.-K."/>
            <person name="Ovreas L."/>
            <person name="Rohde M."/>
            <person name="Galperin M.Y."/>
            <person name="Jogler C."/>
        </authorList>
    </citation>
    <scope>NUCLEOTIDE SEQUENCE [LARGE SCALE GENOMIC DNA]</scope>
    <source>
        <strain evidence="12 13">Pan241w</strain>
    </source>
</reference>
<dbReference type="PANTHER" id="PTHR42785:SF1">
    <property type="entry name" value="DNA TOPOISOMERASE"/>
    <property type="match status" value="1"/>
</dbReference>
<dbReference type="Pfam" id="PF13368">
    <property type="entry name" value="Toprim_C_rpt"/>
    <property type="match status" value="4"/>
</dbReference>
<dbReference type="CDD" id="cd03363">
    <property type="entry name" value="TOPRIM_TopoIA_TopoI"/>
    <property type="match status" value="1"/>
</dbReference>
<dbReference type="GO" id="GO:0006265">
    <property type="term" value="P:DNA topological change"/>
    <property type="evidence" value="ECO:0007669"/>
    <property type="project" value="UniProtKB-UniRule"/>
</dbReference>
<dbReference type="PRINTS" id="PR00417">
    <property type="entry name" value="PRTPISMRASEI"/>
</dbReference>
<evidence type="ECO:0000256" key="5">
    <source>
        <dbReference type="ARBA" id="ARBA00023029"/>
    </source>
</evidence>
<dbReference type="InterPro" id="IPR006171">
    <property type="entry name" value="TOPRIM_dom"/>
</dbReference>
<dbReference type="Pfam" id="PF01751">
    <property type="entry name" value="Toprim"/>
    <property type="match status" value="1"/>
</dbReference>
<dbReference type="InterPro" id="IPR023405">
    <property type="entry name" value="Topo_IA_core_domain"/>
</dbReference>
<feature type="site" description="Interaction with DNA" evidence="8">
    <location>
        <position position="158"/>
    </location>
</feature>
<evidence type="ECO:0000256" key="6">
    <source>
        <dbReference type="ARBA" id="ARBA00023125"/>
    </source>
</evidence>
<feature type="region of interest" description="Interaction with DNA" evidence="8">
    <location>
        <begin position="181"/>
        <end position="186"/>
    </location>
</feature>
<evidence type="ECO:0000313" key="12">
    <source>
        <dbReference type="EMBL" id="QDT41126.1"/>
    </source>
</evidence>
<evidence type="ECO:0000256" key="1">
    <source>
        <dbReference type="ARBA" id="ARBA00000213"/>
    </source>
</evidence>
<keyword evidence="13" id="KW-1185">Reference proteome</keyword>
<dbReference type="NCBIfam" id="TIGR01051">
    <property type="entry name" value="topA_bact"/>
    <property type="match status" value="1"/>
</dbReference>
<feature type="site" description="Interaction with DNA" evidence="8">
    <location>
        <position position="37"/>
    </location>
</feature>
<keyword evidence="6 8" id="KW-0238">DNA-binding</keyword>
<comment type="similarity">
    <text evidence="2 8">Belongs to the type IA topoisomerase family.</text>
</comment>
<feature type="site" description="Interaction with DNA" evidence="8">
    <location>
        <position position="157"/>
    </location>
</feature>
<dbReference type="InterPro" id="IPR003602">
    <property type="entry name" value="Topo_IA_DNA-bd_dom"/>
</dbReference>
<comment type="subunit">
    <text evidence="8">Monomer.</text>
</comment>
<evidence type="ECO:0000256" key="8">
    <source>
        <dbReference type="HAMAP-Rule" id="MF_00952"/>
    </source>
</evidence>
<dbReference type="GO" id="GO:0003917">
    <property type="term" value="F:DNA topoisomerase type I (single strand cut, ATP-independent) activity"/>
    <property type="evidence" value="ECO:0007669"/>
    <property type="project" value="UniProtKB-UniRule"/>
</dbReference>
<feature type="active site" description="O-(5'-phospho-DNA)-tyrosine intermediate" evidence="8">
    <location>
        <position position="327"/>
    </location>
</feature>
<feature type="domain" description="Topo IA-type catalytic" evidence="11">
    <location>
        <begin position="147"/>
        <end position="590"/>
    </location>
</feature>
<evidence type="ECO:0000259" key="10">
    <source>
        <dbReference type="PROSITE" id="PS50880"/>
    </source>
</evidence>
<dbReference type="GO" id="GO:0046872">
    <property type="term" value="F:metal ion binding"/>
    <property type="evidence" value="ECO:0007669"/>
    <property type="project" value="UniProtKB-KW"/>
</dbReference>
<evidence type="ECO:0000256" key="4">
    <source>
        <dbReference type="ARBA" id="ARBA00022842"/>
    </source>
</evidence>
<dbReference type="SMART" id="SM00436">
    <property type="entry name" value="TOP1Bc"/>
    <property type="match status" value="1"/>
</dbReference>
<dbReference type="GO" id="GO:0003677">
    <property type="term" value="F:DNA binding"/>
    <property type="evidence" value="ECO:0007669"/>
    <property type="project" value="UniProtKB-KW"/>
</dbReference>
<protein>
    <recommendedName>
        <fullName evidence="8">DNA topoisomerase 1</fullName>
        <ecNumber evidence="8">5.6.2.1</ecNumber>
    </recommendedName>
    <alternativeName>
        <fullName evidence="8">DNA topoisomerase I</fullName>
    </alternativeName>
</protein>
<dbReference type="CDD" id="cd00186">
    <property type="entry name" value="TOP1Ac"/>
    <property type="match status" value="1"/>
</dbReference>
<dbReference type="KEGG" id="gaz:Pan241w_11860"/>
<dbReference type="InterPro" id="IPR023406">
    <property type="entry name" value="Topo_IA_AS"/>
</dbReference>
<accession>A0A517RB67</accession>
<dbReference type="InterPro" id="IPR025589">
    <property type="entry name" value="Toprim_C_rpt"/>
</dbReference>
<dbReference type="EC" id="5.6.2.1" evidence="8"/>
<dbReference type="PROSITE" id="PS50880">
    <property type="entry name" value="TOPRIM"/>
    <property type="match status" value="1"/>
</dbReference>
<dbReference type="Gene3D" id="2.70.20.10">
    <property type="entry name" value="Topoisomerase I, domain 3"/>
    <property type="match status" value="1"/>
</dbReference>